<proteinExistence type="predicted"/>
<dbReference type="Proteomes" id="UP001221757">
    <property type="component" value="Unassembled WGS sequence"/>
</dbReference>
<dbReference type="AlphaFoldDB" id="A0AAD7GYZ2"/>
<evidence type="ECO:0000256" key="1">
    <source>
        <dbReference type="SAM" id="MobiDB-lite"/>
    </source>
</evidence>
<reference evidence="2" key="1">
    <citation type="submission" date="2023-03" db="EMBL/GenBank/DDBJ databases">
        <title>Massive genome expansion in bonnet fungi (Mycena s.s.) driven by repeated elements and novel gene families across ecological guilds.</title>
        <authorList>
            <consortium name="Lawrence Berkeley National Laboratory"/>
            <person name="Harder C.B."/>
            <person name="Miyauchi S."/>
            <person name="Viragh M."/>
            <person name="Kuo A."/>
            <person name="Thoen E."/>
            <person name="Andreopoulos B."/>
            <person name="Lu D."/>
            <person name="Skrede I."/>
            <person name="Drula E."/>
            <person name="Henrissat B."/>
            <person name="Morin E."/>
            <person name="Kohler A."/>
            <person name="Barry K."/>
            <person name="LaButti K."/>
            <person name="Morin E."/>
            <person name="Salamov A."/>
            <person name="Lipzen A."/>
            <person name="Mereny Z."/>
            <person name="Hegedus B."/>
            <person name="Baldrian P."/>
            <person name="Stursova M."/>
            <person name="Weitz H."/>
            <person name="Taylor A."/>
            <person name="Grigoriev I.V."/>
            <person name="Nagy L.G."/>
            <person name="Martin F."/>
            <person name="Kauserud H."/>
        </authorList>
    </citation>
    <scope>NUCLEOTIDE SEQUENCE</scope>
    <source>
        <strain evidence="2">CBHHK067</strain>
    </source>
</reference>
<gene>
    <name evidence="2" type="ORF">B0H17DRAFT_1174428</name>
</gene>
<protein>
    <submittedName>
        <fullName evidence="2">Uncharacterized protein</fullName>
    </submittedName>
</protein>
<name>A0AAD7GYZ2_MYCRO</name>
<organism evidence="2 3">
    <name type="scientific">Mycena rosella</name>
    <name type="common">Pink bonnet</name>
    <name type="synonym">Agaricus rosellus</name>
    <dbReference type="NCBI Taxonomy" id="1033263"/>
    <lineage>
        <taxon>Eukaryota</taxon>
        <taxon>Fungi</taxon>
        <taxon>Dikarya</taxon>
        <taxon>Basidiomycota</taxon>
        <taxon>Agaricomycotina</taxon>
        <taxon>Agaricomycetes</taxon>
        <taxon>Agaricomycetidae</taxon>
        <taxon>Agaricales</taxon>
        <taxon>Marasmiineae</taxon>
        <taxon>Mycenaceae</taxon>
        <taxon>Mycena</taxon>
    </lineage>
</organism>
<feature type="compositionally biased region" description="Gly residues" evidence="1">
    <location>
        <begin position="109"/>
        <end position="120"/>
    </location>
</feature>
<sequence>MRSRVRRCCGLRRLEDFWRELKAEAELERSPECDGITKTTMRKVEALLRLGTTERVPRRGALDAALRRSTRVASDRRGIGKYTAWVAVPDLEGRRKERRTRGRREVAKGPGGPVSGRVVGGARGFGAVGRALLEAKETAISSQGGGGPSKI</sequence>
<keyword evidence="3" id="KW-1185">Reference proteome</keyword>
<evidence type="ECO:0000313" key="2">
    <source>
        <dbReference type="EMBL" id="KAJ7708376.1"/>
    </source>
</evidence>
<evidence type="ECO:0000313" key="3">
    <source>
        <dbReference type="Proteomes" id="UP001221757"/>
    </source>
</evidence>
<dbReference type="EMBL" id="JARKIE010000004">
    <property type="protein sequence ID" value="KAJ7708376.1"/>
    <property type="molecule type" value="Genomic_DNA"/>
</dbReference>
<feature type="region of interest" description="Disordered" evidence="1">
    <location>
        <begin position="93"/>
        <end position="120"/>
    </location>
</feature>
<accession>A0AAD7GYZ2</accession>
<comment type="caution">
    <text evidence="2">The sequence shown here is derived from an EMBL/GenBank/DDBJ whole genome shotgun (WGS) entry which is preliminary data.</text>
</comment>